<gene>
    <name evidence="21" type="ORF">AARE701A_LOCUS13533</name>
</gene>
<comment type="function">
    <text evidence="1">May function as sodium-coupled metabolite transporter across the chloroplast envelope.</text>
</comment>
<dbReference type="Pfam" id="PF26569">
    <property type="entry name" value="EIF3CL_C"/>
    <property type="match status" value="1"/>
</dbReference>
<proteinExistence type="inferred from homology"/>
<dbReference type="GO" id="GO:0001732">
    <property type="term" value="P:formation of cytoplasmic translation initiation complex"/>
    <property type="evidence" value="ECO:0007669"/>
    <property type="project" value="UniProtKB-UniRule"/>
</dbReference>
<evidence type="ECO:0000256" key="6">
    <source>
        <dbReference type="ARBA" id="ARBA00022490"/>
    </source>
</evidence>
<dbReference type="PANTHER" id="PTHR13937:SF0">
    <property type="entry name" value="EUKARYOTIC TRANSLATION INITIATION FACTOR 3 SUBUNIT C-RELATED"/>
    <property type="match status" value="1"/>
</dbReference>
<dbReference type="GO" id="GO:0003743">
    <property type="term" value="F:translation initiation factor activity"/>
    <property type="evidence" value="ECO:0007669"/>
    <property type="project" value="UniProtKB-UniRule"/>
</dbReference>
<feature type="compositionally biased region" description="Gly residues" evidence="18">
    <location>
        <begin position="1277"/>
        <end position="1290"/>
    </location>
</feature>
<feature type="region of interest" description="Disordered" evidence="18">
    <location>
        <begin position="573"/>
        <end position="621"/>
    </location>
</feature>
<dbReference type="Pfam" id="PF13593">
    <property type="entry name" value="SBF_like"/>
    <property type="match status" value="1"/>
</dbReference>
<dbReference type="InterPro" id="IPR036390">
    <property type="entry name" value="WH_DNA-bd_sf"/>
</dbReference>
<dbReference type="EMBL" id="LR999455">
    <property type="protein sequence ID" value="CAE6076405.1"/>
    <property type="molecule type" value="Genomic_DNA"/>
</dbReference>
<dbReference type="GO" id="GO:0003723">
    <property type="term" value="F:RNA binding"/>
    <property type="evidence" value="ECO:0007669"/>
    <property type="project" value="InterPro"/>
</dbReference>
<dbReference type="PROSITE" id="PS50250">
    <property type="entry name" value="PCI"/>
    <property type="match status" value="1"/>
</dbReference>
<evidence type="ECO:0000256" key="17">
    <source>
        <dbReference type="HAMAP-Rule" id="MF_03002"/>
    </source>
</evidence>
<dbReference type="GO" id="GO:0016020">
    <property type="term" value="C:membrane"/>
    <property type="evidence" value="ECO:0007669"/>
    <property type="project" value="UniProtKB-SubCell"/>
</dbReference>
<keyword evidence="6 17" id="KW-0963">Cytoplasm</keyword>
<evidence type="ECO:0000256" key="5">
    <source>
        <dbReference type="ARBA" id="ARBA00022448"/>
    </source>
</evidence>
<dbReference type="GO" id="GO:0016282">
    <property type="term" value="C:eukaryotic 43S preinitiation complex"/>
    <property type="evidence" value="ECO:0007669"/>
    <property type="project" value="UniProtKB-UniRule"/>
</dbReference>
<feature type="compositionally biased region" description="Polar residues" evidence="18">
    <location>
        <begin position="1293"/>
        <end position="1302"/>
    </location>
</feature>
<keyword evidence="7" id="KW-0150">Chloroplast</keyword>
<feature type="transmembrane region" description="Helical" evidence="19">
    <location>
        <begin position="82"/>
        <end position="103"/>
    </location>
</feature>
<dbReference type="GO" id="GO:0031369">
    <property type="term" value="F:translation initiation factor binding"/>
    <property type="evidence" value="ECO:0007669"/>
    <property type="project" value="InterPro"/>
</dbReference>
<reference evidence="21" key="1">
    <citation type="submission" date="2021-01" db="EMBL/GenBank/DDBJ databases">
        <authorList>
            <person name="Bezrukov I."/>
        </authorList>
    </citation>
    <scope>NUCLEOTIDE SEQUENCE</scope>
</reference>
<comment type="function">
    <text evidence="17">Component of the eukaryotic translation initiation factor 3 (eIF-3) complex, which is involved in protein synthesis of a specialized repertoire of mRNAs and, together with other initiation factors, stimulates binding of mRNA and methionyl-tRNAi to the 40S ribosome. The eIF-3 complex specifically targets and initiates translation of a subset of mRNAs involved in cell proliferation.</text>
</comment>
<comment type="subcellular location">
    <subcellularLocation>
        <location evidence="17">Cytoplasm</location>
    </subcellularLocation>
    <subcellularLocation>
        <location evidence="3">Membrane</location>
        <topology evidence="3">Multi-pass membrane protein</topology>
    </subcellularLocation>
    <subcellularLocation>
        <location evidence="2">Plastid</location>
        <location evidence="2">Chloroplast envelope</location>
    </subcellularLocation>
</comment>
<feature type="compositionally biased region" description="Low complexity" evidence="18">
    <location>
        <begin position="1267"/>
        <end position="1276"/>
    </location>
</feature>
<keyword evidence="14 19" id="KW-1133">Transmembrane helix</keyword>
<name>A0A8S2AJF8_ARAAE</name>
<keyword evidence="22" id="KW-1185">Reference proteome</keyword>
<protein>
    <recommendedName>
        <fullName evidence="17">Eukaryotic translation initiation factor 3 subunit C</fullName>
        <shortName evidence="17">eIF3c</shortName>
    </recommendedName>
    <alternativeName>
        <fullName evidence="17">Eukaryotic translation initiation factor 3 subunit 8</fullName>
    </alternativeName>
    <alternativeName>
        <fullName evidence="17">eIF3 p110</fullName>
    </alternativeName>
</protein>
<keyword evidence="10" id="KW-0934">Plastid</keyword>
<evidence type="ECO:0000256" key="9">
    <source>
        <dbReference type="ARBA" id="ARBA00022553"/>
    </source>
</evidence>
<evidence type="ECO:0000256" key="4">
    <source>
        <dbReference type="ARBA" id="ARBA00006528"/>
    </source>
</evidence>
<dbReference type="FunFam" id="1.20.1530.20:FF:000021">
    <property type="entry name" value="Probable sodium/metabolite cotransporter BASS4, chloroplastic"/>
    <property type="match status" value="1"/>
</dbReference>
<dbReference type="GO" id="GO:0005852">
    <property type="term" value="C:eukaryotic translation initiation factor 3 complex"/>
    <property type="evidence" value="ECO:0007669"/>
    <property type="project" value="UniProtKB-UniRule"/>
</dbReference>
<dbReference type="InterPro" id="IPR038770">
    <property type="entry name" value="Na+/solute_symporter_sf"/>
</dbReference>
<evidence type="ECO:0000256" key="12">
    <source>
        <dbReference type="ARBA" id="ARBA00022917"/>
    </source>
</evidence>
<dbReference type="Gene3D" id="1.20.1530.20">
    <property type="match status" value="1"/>
</dbReference>
<sequence>MAIASILASTQNPFLRLSQPPSPVSRSVVFHRYLEPCGRRWIPRSIRACQPSEKLGGDGAISASAQRLHFGNEFLSFASDNFLPLALVSGVALGFANPTLGCLADKYSFTKISTCGIFIISGLTLRTEAIGAAVKGWPLGVFGLISILLLTPSFSRLIMLVQLQPRELVTGLGIFCCMPTTLSSGVALTHLAGGNAALALAVTVASNLLGILTIPFWVSRYIAGGVGVSFPTDQLFRSLIVTLLIPLIIGKVIRESFKGFANFVDNNRKLFSKINAICLSLVPWIQVSRSRSLLLSVKPKVFLAAVGIGILLHLSLLAFNAVSIRILSGVSGGSKNSKENTTAVLLVSSQKTLPVMVAVVEQLGGAFGETGLLVLPCVAAHLNQIMIDSVLVNLWRRTGVQCSCCLPFQLKKMTSRFFAQGGSESEDESDYEEEVNEVQNDDVTNRYLQSGSEDELDIDTKRVVKPAKDKRFEEMTYTVEQMKNAMKINDWVSLQENFDKVNKQLEKVMRITEAVKPPTLYIKTLVMLEDFLIEALANKEAKKKMSTSNSKALNSMKQKLKKNNKLYEDDINKYRESPEVEEEKQPEDDDDESDVDDEESVDGLNIEPESEDDVEEPTDNLSWEKMLSKKDKLMEKLINKDPKEITWDWVNKKFKEIVASRGKKGTARFELVDQLTHLTKIAKTPAQKLEILFSVISAQFDVNPGLSGHMPINVWKKCVLNMLTILDILVKYNNIVVDDTVEPDENETSKPADYDGKIRVWGNLVAFLERIDTEFFKSLQCIDPHTREYVERLRDEPMFLALAQNIQDYFERMGDFKAAAKVALRRVEAIYYKPQEVYDAMRKLAELVEEEEEEETEEAKEESGPPTSFIVVPEVVPRKPTFPESSRAMMDILVSLIYRNGDERTKARAMLCDINHHALMDNFGTARDLLLMSHLQDNIQHMDISTQILFNRTMAQLGLCAFRVGMITESHSCLSELYSGQRVRELLAQGVSQSRYHEKTPEQERMERRRQMPYHMHLNLELLEAVHLICAMLLEVPNMAANSHDAKRRVISKNFRRLLEISERQAFTAPPENVRDHVMAATRALTKGDFQKAFEVLNSLEVWRLLKNRDSILDMVKDRIKEEALRTYLFTYSSSYESLSLDQLAKMFDVSEPQVHSIVSKMMINEELHASWDQPTQCIVFHEVQHSRLQSLAFQLTEKLSILAESNERAMESRTGGGGLDLSSRRRDNNQDYAGAASGGGGYWQDKTNYGQGRQGNRSGYGGGRSSGQNGQWSGQNRGGGYAGRVGSGNRGMQTDGSSRMVSLNRGVRT</sequence>
<evidence type="ECO:0000313" key="22">
    <source>
        <dbReference type="Proteomes" id="UP000682877"/>
    </source>
</evidence>
<feature type="compositionally biased region" description="Acidic residues" evidence="18">
    <location>
        <begin position="608"/>
        <end position="618"/>
    </location>
</feature>
<evidence type="ECO:0000256" key="15">
    <source>
        <dbReference type="ARBA" id="ARBA00023136"/>
    </source>
</evidence>
<evidence type="ECO:0000256" key="13">
    <source>
        <dbReference type="ARBA" id="ARBA00022946"/>
    </source>
</evidence>
<keyword evidence="5" id="KW-0813">Transport</keyword>
<keyword evidence="9" id="KW-0597">Phosphoprotein</keyword>
<dbReference type="HAMAP" id="MF_03002">
    <property type="entry name" value="eIF3c"/>
    <property type="match status" value="1"/>
</dbReference>
<dbReference type="GO" id="GO:0033290">
    <property type="term" value="C:eukaryotic 48S preinitiation complex"/>
    <property type="evidence" value="ECO:0007669"/>
    <property type="project" value="UniProtKB-UniRule"/>
</dbReference>
<keyword evidence="15 19" id="KW-0472">Membrane</keyword>
<dbReference type="InterPro" id="IPR027516">
    <property type="entry name" value="EIF3C"/>
</dbReference>
<feature type="compositionally biased region" description="Acidic residues" evidence="18">
    <location>
        <begin position="579"/>
        <end position="601"/>
    </location>
</feature>
<keyword evidence="11 19" id="KW-0812">Transmembrane</keyword>
<dbReference type="InterPro" id="IPR058999">
    <property type="entry name" value="EIF3CL_C"/>
</dbReference>
<evidence type="ECO:0000256" key="2">
    <source>
        <dbReference type="ARBA" id="ARBA00004119"/>
    </source>
</evidence>
<evidence type="ECO:0000256" key="18">
    <source>
        <dbReference type="SAM" id="MobiDB-lite"/>
    </source>
</evidence>
<feature type="transmembrane region" description="Helical" evidence="19">
    <location>
        <begin position="140"/>
        <end position="161"/>
    </location>
</feature>
<dbReference type="InterPro" id="IPR008905">
    <property type="entry name" value="EIF3C_N_dom"/>
</dbReference>
<evidence type="ECO:0000256" key="14">
    <source>
        <dbReference type="ARBA" id="ARBA00022989"/>
    </source>
</evidence>
<dbReference type="InterPro" id="IPR036388">
    <property type="entry name" value="WH-like_DNA-bd_sf"/>
</dbReference>
<feature type="transmembrane region" description="Helical" evidence="19">
    <location>
        <begin position="198"/>
        <end position="223"/>
    </location>
</feature>
<feature type="transmembrane region" description="Helical" evidence="19">
    <location>
        <begin position="235"/>
        <end position="253"/>
    </location>
</feature>
<comment type="function">
    <text evidence="16">Component of the eukaryotic translation initiation factor 3 (eIF-3) complex, which is required for several steps in the initiation of protein synthesis. The eIF-3 complex associates with the 40S ribosome and facilitates the recruitment of eIF-1, eIF-1A, eIF-2:GTP:methionyl-tRNAi and eIF-5 to form the 43S pre-initiation complex (43S PIC). The eIF-3 complex stimulates mRNA recruitment to the 43S PIC and scanning of the mRNA for AUG recognition. The eIF-3 complex is also required for disassembly and recycling of post-termination ribosomal complexes and subsequently prevents premature joining of the 40S and 60S ribosomal subunits prior to initiation. The eIF-3 complex specifically targets and initiates translation of a subset of mRNAs involved in cell proliferation, including cell cycling, differentiation and apoptosis, and uses different modes of RNA stem-loop binding to exert either translational activation or repression.</text>
</comment>
<evidence type="ECO:0000256" key="8">
    <source>
        <dbReference type="ARBA" id="ARBA00022540"/>
    </source>
</evidence>
<accession>A0A8S2AJF8</accession>
<evidence type="ECO:0000256" key="3">
    <source>
        <dbReference type="ARBA" id="ARBA00004141"/>
    </source>
</evidence>
<dbReference type="Pfam" id="PF01399">
    <property type="entry name" value="PCI"/>
    <property type="match status" value="1"/>
</dbReference>
<evidence type="ECO:0000256" key="16">
    <source>
        <dbReference type="ARBA" id="ARBA00057041"/>
    </source>
</evidence>
<evidence type="ECO:0000256" key="1">
    <source>
        <dbReference type="ARBA" id="ARBA00003198"/>
    </source>
</evidence>
<keyword evidence="12 17" id="KW-0648">Protein biosynthesis</keyword>
<evidence type="ECO:0000256" key="7">
    <source>
        <dbReference type="ARBA" id="ARBA00022528"/>
    </source>
</evidence>
<dbReference type="FunFam" id="1.10.10.10:FF:000461">
    <property type="entry name" value="Eukaryotic translation initiation factor 3 subunit C"/>
    <property type="match status" value="1"/>
</dbReference>
<evidence type="ECO:0000256" key="10">
    <source>
        <dbReference type="ARBA" id="ARBA00022640"/>
    </source>
</evidence>
<comment type="subunit">
    <text evidence="17">Component of the eukaryotic translation initiation factor 3 (eIF-3) complex.</text>
</comment>
<dbReference type="GO" id="GO:0009941">
    <property type="term" value="C:chloroplast envelope"/>
    <property type="evidence" value="ECO:0007669"/>
    <property type="project" value="UniProtKB-SubCell"/>
</dbReference>
<comment type="similarity">
    <text evidence="4">Belongs to the bile acid:sodium symporter (BASS) (TC 2.A.28) family.</text>
</comment>
<dbReference type="Pfam" id="PF05470">
    <property type="entry name" value="eIF-3c_N"/>
    <property type="match status" value="1"/>
</dbReference>
<evidence type="ECO:0000313" key="21">
    <source>
        <dbReference type="EMBL" id="CAE6076405.1"/>
    </source>
</evidence>
<keyword evidence="13" id="KW-0809">Transit peptide</keyword>
<keyword evidence="8 17" id="KW-0396">Initiation factor</keyword>
<dbReference type="SUPFAM" id="SSF46785">
    <property type="entry name" value="Winged helix' DNA-binding domain"/>
    <property type="match status" value="1"/>
</dbReference>
<evidence type="ECO:0000256" key="19">
    <source>
        <dbReference type="SAM" id="Phobius"/>
    </source>
</evidence>
<organism evidence="21 22">
    <name type="scientific">Arabidopsis arenosa</name>
    <name type="common">Sand rock-cress</name>
    <name type="synonym">Cardaminopsis arenosa</name>
    <dbReference type="NCBI Taxonomy" id="38785"/>
    <lineage>
        <taxon>Eukaryota</taxon>
        <taxon>Viridiplantae</taxon>
        <taxon>Streptophyta</taxon>
        <taxon>Embryophyta</taxon>
        <taxon>Tracheophyta</taxon>
        <taxon>Spermatophyta</taxon>
        <taxon>Magnoliopsida</taxon>
        <taxon>eudicotyledons</taxon>
        <taxon>Gunneridae</taxon>
        <taxon>Pentapetalae</taxon>
        <taxon>rosids</taxon>
        <taxon>malvids</taxon>
        <taxon>Brassicales</taxon>
        <taxon>Brassicaceae</taxon>
        <taxon>Camelineae</taxon>
        <taxon>Arabidopsis</taxon>
    </lineage>
</organism>
<feature type="domain" description="PCI" evidence="20">
    <location>
        <begin position="1014"/>
        <end position="1186"/>
    </location>
</feature>
<feature type="transmembrane region" description="Helical" evidence="19">
    <location>
        <begin position="301"/>
        <end position="322"/>
    </location>
</feature>
<feature type="compositionally biased region" description="Low complexity" evidence="18">
    <location>
        <begin position="1249"/>
        <end position="1258"/>
    </location>
</feature>
<dbReference type="Proteomes" id="UP000682877">
    <property type="component" value="Chromosome 5"/>
</dbReference>
<comment type="similarity">
    <text evidence="17">Belongs to the eIF-3 subunit C family.</text>
</comment>
<dbReference type="SMART" id="SM00088">
    <property type="entry name" value="PINT"/>
    <property type="match status" value="1"/>
</dbReference>
<feature type="transmembrane region" description="Helical" evidence="19">
    <location>
        <begin position="168"/>
        <end position="192"/>
    </location>
</feature>
<dbReference type="PANTHER" id="PTHR13937">
    <property type="entry name" value="EUKARYOTIC TRANSLATION INITATION FACTOR 3, SUBUNIT 8 EIF3S8 -RELATED"/>
    <property type="match status" value="1"/>
</dbReference>
<dbReference type="InterPro" id="IPR016833">
    <property type="entry name" value="Put_Na-Bile_cotransptr"/>
</dbReference>
<feature type="region of interest" description="Disordered" evidence="18">
    <location>
        <begin position="1208"/>
        <end position="1310"/>
    </location>
</feature>
<evidence type="ECO:0000256" key="11">
    <source>
        <dbReference type="ARBA" id="ARBA00022692"/>
    </source>
</evidence>
<dbReference type="Gene3D" id="1.10.10.10">
    <property type="entry name" value="Winged helix-like DNA-binding domain superfamily/Winged helix DNA-binding domain"/>
    <property type="match status" value="1"/>
</dbReference>
<dbReference type="InterPro" id="IPR000717">
    <property type="entry name" value="PCI_dom"/>
</dbReference>
<evidence type="ECO:0000259" key="20">
    <source>
        <dbReference type="PROSITE" id="PS50250"/>
    </source>
</evidence>